<feature type="region of interest" description="Disordered" evidence="1">
    <location>
        <begin position="1"/>
        <end position="47"/>
    </location>
</feature>
<reference evidence="2 3" key="1">
    <citation type="submission" date="2024-05" db="EMBL/GenBank/DDBJ databases">
        <authorList>
            <person name="Wallberg A."/>
        </authorList>
    </citation>
    <scope>NUCLEOTIDE SEQUENCE [LARGE SCALE GENOMIC DNA]</scope>
</reference>
<accession>A0AAV2PMX8</accession>
<keyword evidence="3" id="KW-1185">Reference proteome</keyword>
<feature type="compositionally biased region" description="Polar residues" evidence="1">
    <location>
        <begin position="1"/>
        <end position="11"/>
    </location>
</feature>
<name>A0AAV2PMX8_MEGNR</name>
<feature type="non-terminal residue" evidence="2">
    <location>
        <position position="123"/>
    </location>
</feature>
<sequence length="123" mass="13683">VTSRSTTNLQLPSIEIEEHGPMSLGNSPTDPPYDELSSLSKKRSMSDETLYKGTLKKGEEPIYATPILYDRRLHERRLSVGSQPGELHYMCSVLFTGEEEAAECDGSGNLMNHNHGNNMADDR</sequence>
<evidence type="ECO:0000313" key="2">
    <source>
        <dbReference type="EMBL" id="CAL4061604.1"/>
    </source>
</evidence>
<dbReference type="Proteomes" id="UP001497623">
    <property type="component" value="Unassembled WGS sequence"/>
</dbReference>
<dbReference type="AlphaFoldDB" id="A0AAV2PMX8"/>
<organism evidence="2 3">
    <name type="scientific">Meganyctiphanes norvegica</name>
    <name type="common">Northern krill</name>
    <name type="synonym">Thysanopoda norvegica</name>
    <dbReference type="NCBI Taxonomy" id="48144"/>
    <lineage>
        <taxon>Eukaryota</taxon>
        <taxon>Metazoa</taxon>
        <taxon>Ecdysozoa</taxon>
        <taxon>Arthropoda</taxon>
        <taxon>Crustacea</taxon>
        <taxon>Multicrustacea</taxon>
        <taxon>Malacostraca</taxon>
        <taxon>Eumalacostraca</taxon>
        <taxon>Eucarida</taxon>
        <taxon>Euphausiacea</taxon>
        <taxon>Euphausiidae</taxon>
        <taxon>Meganyctiphanes</taxon>
    </lineage>
</organism>
<gene>
    <name evidence="2" type="ORF">MNOR_LOCUS2222</name>
</gene>
<protein>
    <submittedName>
        <fullName evidence="2">Uncharacterized protein</fullName>
    </submittedName>
</protein>
<comment type="caution">
    <text evidence="2">The sequence shown here is derived from an EMBL/GenBank/DDBJ whole genome shotgun (WGS) entry which is preliminary data.</text>
</comment>
<feature type="non-terminal residue" evidence="2">
    <location>
        <position position="1"/>
    </location>
</feature>
<proteinExistence type="predicted"/>
<dbReference type="EMBL" id="CAXKWB010000655">
    <property type="protein sequence ID" value="CAL4061604.1"/>
    <property type="molecule type" value="Genomic_DNA"/>
</dbReference>
<evidence type="ECO:0000256" key="1">
    <source>
        <dbReference type="SAM" id="MobiDB-lite"/>
    </source>
</evidence>
<evidence type="ECO:0000313" key="3">
    <source>
        <dbReference type="Proteomes" id="UP001497623"/>
    </source>
</evidence>